<dbReference type="OrthoDB" id="7569468at2"/>
<dbReference type="EMBL" id="QGAC01000025">
    <property type="protein sequence ID" value="TKJ84787.1"/>
    <property type="molecule type" value="Genomic_DNA"/>
</dbReference>
<dbReference type="Proteomes" id="UP000306393">
    <property type="component" value="Unassembled WGS sequence"/>
</dbReference>
<sequence length="119" mass="13212">MTWMYEQSTGRLYQNGNYKGTGYSGSLTNKNNPERQHVKGMGPLPRGTYRIGGYTRSKGPWTIELMQISGETFGRNLFRIHGDKRAGTQGFASAGCIIINPSVRLLIINSGDNTLKVVR</sequence>
<evidence type="ECO:0000313" key="2">
    <source>
        <dbReference type="EMBL" id="MBD8107073.1"/>
    </source>
</evidence>
<evidence type="ECO:0000313" key="3">
    <source>
        <dbReference type="EMBL" id="TKJ84787.1"/>
    </source>
</evidence>
<reference evidence="2 5" key="2">
    <citation type="journal article" date="2020" name="FEMS Microbiol. Ecol.">
        <title>Temporal dynamics of bacterial communities during seed development and maturation.</title>
        <authorList>
            <person name="Chesneau G."/>
            <person name="Torres-Cortes G."/>
            <person name="Briand M."/>
            <person name="Darrasse A."/>
            <person name="Preveaux A."/>
            <person name="Marais C."/>
            <person name="Jacques M.A."/>
            <person name="Shade A."/>
            <person name="Barret M."/>
        </authorList>
    </citation>
    <scope>NUCLEOTIDE SEQUENCE [LARGE SCALE GENOMIC DNA]</scope>
    <source>
        <strain evidence="2 5">CFBP13732</strain>
    </source>
</reference>
<dbReference type="RefSeq" id="WP_137269985.1">
    <property type="nucleotide sequence ID" value="NZ_JACYNM010000007.1"/>
</dbReference>
<keyword evidence="5" id="KW-1185">Reference proteome</keyword>
<gene>
    <name evidence="3" type="ORF">EpCFBP13511_20770</name>
    <name evidence="2" type="ORF">IFT93_11700</name>
</gene>
<accession>A0A4V5U832</accession>
<evidence type="ECO:0000313" key="4">
    <source>
        <dbReference type="Proteomes" id="UP000306393"/>
    </source>
</evidence>
<comment type="caution">
    <text evidence="3">The sequence shown here is derived from an EMBL/GenBank/DDBJ whole genome shotgun (WGS) entry which is preliminary data.</text>
</comment>
<dbReference type="Pfam" id="PF10908">
    <property type="entry name" value="Tlde1_dom"/>
    <property type="match status" value="1"/>
</dbReference>
<reference evidence="3 4" key="1">
    <citation type="journal article" date="2019" name="Sci. Rep.">
        <title>Differences in resource use lead to coexistence of seed-transmitted microbial populations.</title>
        <authorList>
            <person name="Torres-Cortes G."/>
            <person name="Garcia B.J."/>
            <person name="Compant S."/>
            <person name="Rezki S."/>
            <person name="Jones P."/>
            <person name="Preveaux A."/>
            <person name="Briand M."/>
            <person name="Roulet A."/>
            <person name="Bouchez O."/>
            <person name="Jacobson D."/>
            <person name="Barret M."/>
        </authorList>
    </citation>
    <scope>NUCLEOTIDE SEQUENCE [LARGE SCALE GENOMIC DNA]</scope>
    <source>
        <strain evidence="3 4">CFBP13511</strain>
    </source>
</reference>
<dbReference type="InterPro" id="IPR021225">
    <property type="entry name" value="Tlde1_dom"/>
</dbReference>
<protein>
    <submittedName>
        <fullName evidence="3">DUF2778 domain-containing protein</fullName>
    </submittedName>
</protein>
<feature type="domain" description="Tlde1" evidence="1">
    <location>
        <begin position="21"/>
        <end position="109"/>
    </location>
</feature>
<evidence type="ECO:0000259" key="1">
    <source>
        <dbReference type="Pfam" id="PF10908"/>
    </source>
</evidence>
<dbReference type="AlphaFoldDB" id="A0A4V5U832"/>
<proteinExistence type="predicted"/>
<dbReference type="Proteomes" id="UP000661012">
    <property type="component" value="Unassembled WGS sequence"/>
</dbReference>
<dbReference type="EMBL" id="JACYNN010000007">
    <property type="protein sequence ID" value="MBD8107073.1"/>
    <property type="molecule type" value="Genomic_DNA"/>
</dbReference>
<name>A0A4V5U832_9GAMM</name>
<evidence type="ECO:0000313" key="5">
    <source>
        <dbReference type="Proteomes" id="UP000661012"/>
    </source>
</evidence>
<organism evidence="3 4">
    <name type="scientific">Erwinia persicina</name>
    <dbReference type="NCBI Taxonomy" id="55211"/>
    <lineage>
        <taxon>Bacteria</taxon>
        <taxon>Pseudomonadati</taxon>
        <taxon>Pseudomonadota</taxon>
        <taxon>Gammaproteobacteria</taxon>
        <taxon>Enterobacterales</taxon>
        <taxon>Erwiniaceae</taxon>
        <taxon>Erwinia</taxon>
    </lineage>
</organism>